<organism evidence="6 7">
    <name type="scientific">Neocallimastix californiae</name>
    <dbReference type="NCBI Taxonomy" id="1754190"/>
    <lineage>
        <taxon>Eukaryota</taxon>
        <taxon>Fungi</taxon>
        <taxon>Fungi incertae sedis</taxon>
        <taxon>Chytridiomycota</taxon>
        <taxon>Chytridiomycota incertae sedis</taxon>
        <taxon>Neocallimastigomycetes</taxon>
        <taxon>Neocallimastigales</taxon>
        <taxon>Neocallimastigaceae</taxon>
        <taxon>Neocallimastix</taxon>
    </lineage>
</organism>
<feature type="compositionally biased region" description="Polar residues" evidence="2">
    <location>
        <begin position="3674"/>
        <end position="3687"/>
    </location>
</feature>
<evidence type="ECO:0000313" key="7">
    <source>
        <dbReference type="Proteomes" id="UP000193920"/>
    </source>
</evidence>
<dbReference type="Pfam" id="PF20175">
    <property type="entry name" value="Tra1_central"/>
    <property type="match status" value="1"/>
</dbReference>
<dbReference type="InterPro" id="IPR014009">
    <property type="entry name" value="PIK_FAT"/>
</dbReference>
<dbReference type="PROSITE" id="PS51190">
    <property type="entry name" value="FATC"/>
    <property type="match status" value="1"/>
</dbReference>
<dbReference type="EMBL" id="MCOG01000126">
    <property type="protein sequence ID" value="ORY40859.1"/>
    <property type="molecule type" value="Genomic_DNA"/>
</dbReference>
<dbReference type="InterPro" id="IPR011009">
    <property type="entry name" value="Kinase-like_dom_sf"/>
</dbReference>
<dbReference type="PROSITE" id="PS50290">
    <property type="entry name" value="PI3_4_KINASE_3"/>
    <property type="match status" value="1"/>
</dbReference>
<name>A0A1Y2C1F7_9FUNG</name>
<dbReference type="OrthoDB" id="5570127at2759"/>
<proteinExistence type="inferred from homology"/>
<dbReference type="Pfam" id="PF02260">
    <property type="entry name" value="FATC"/>
    <property type="match status" value="1"/>
</dbReference>
<dbReference type="Pfam" id="PF00454">
    <property type="entry name" value="PI3_PI4_kinase"/>
    <property type="match status" value="1"/>
</dbReference>
<comment type="similarity">
    <text evidence="1">Belongs to the PI3/PI4-kinase family. TRA1 subfamily.</text>
</comment>
<dbReference type="PANTHER" id="PTHR11139">
    <property type="entry name" value="ATAXIA TELANGIECTASIA MUTATED ATM -RELATED"/>
    <property type="match status" value="1"/>
</dbReference>
<dbReference type="PANTHER" id="PTHR11139:SF1">
    <property type="entry name" value="TRANSFORMATION_TRANSCRIPTION DOMAIN-ASSOCIATED PROTEIN"/>
    <property type="match status" value="1"/>
</dbReference>
<reference evidence="6 7" key="1">
    <citation type="submission" date="2016-08" db="EMBL/GenBank/DDBJ databases">
        <title>A Parts List for Fungal Cellulosomes Revealed by Comparative Genomics.</title>
        <authorList>
            <consortium name="DOE Joint Genome Institute"/>
            <person name="Haitjema C.H."/>
            <person name="Gilmore S.P."/>
            <person name="Henske J.K."/>
            <person name="Solomon K.V."/>
            <person name="De Groot R."/>
            <person name="Kuo A."/>
            <person name="Mondo S.J."/>
            <person name="Salamov A.A."/>
            <person name="Labutti K."/>
            <person name="Zhao Z."/>
            <person name="Chiniquy J."/>
            <person name="Barry K."/>
            <person name="Brewer H.M."/>
            <person name="Purvine S.O."/>
            <person name="Wright A.T."/>
            <person name="Boxma B."/>
            <person name="Van Alen T."/>
            <person name="Hackstein J.H."/>
            <person name="Baker S.E."/>
            <person name="Grigoriev I.V."/>
            <person name="O'Malley M.A."/>
        </authorList>
    </citation>
    <scope>NUCLEOTIDE SEQUENCE [LARGE SCALE GENOMIC DNA]</scope>
    <source>
        <strain evidence="6 7">G1</strain>
    </source>
</reference>
<feature type="compositionally biased region" description="Basic and acidic residues" evidence="2">
    <location>
        <begin position="3688"/>
        <end position="3709"/>
    </location>
</feature>
<feature type="domain" description="FAT" evidence="4">
    <location>
        <begin position="2503"/>
        <end position="3072"/>
    </location>
</feature>
<gene>
    <name evidence="6" type="ORF">LY90DRAFT_510316</name>
</gene>
<dbReference type="GO" id="GO:0005634">
    <property type="term" value="C:nucleus"/>
    <property type="evidence" value="ECO:0007669"/>
    <property type="project" value="EnsemblFungi"/>
</dbReference>
<dbReference type="InterPro" id="IPR046807">
    <property type="entry name" value="Tra1_central"/>
</dbReference>
<dbReference type="Gene3D" id="1.10.1070.11">
    <property type="entry name" value="Phosphatidylinositol 3-/4-kinase, catalytic domain"/>
    <property type="match status" value="1"/>
</dbReference>
<dbReference type="InterPro" id="IPR036940">
    <property type="entry name" value="PI3/4_kinase_cat_sf"/>
</dbReference>
<feature type="compositionally biased region" description="Basic and acidic residues" evidence="2">
    <location>
        <begin position="3660"/>
        <end position="3673"/>
    </location>
</feature>
<dbReference type="Proteomes" id="UP000193920">
    <property type="component" value="Unassembled WGS sequence"/>
</dbReference>
<dbReference type="InterPro" id="IPR016024">
    <property type="entry name" value="ARM-type_fold"/>
</dbReference>
<evidence type="ECO:0000256" key="1">
    <source>
        <dbReference type="ARBA" id="ARBA00007234"/>
    </source>
</evidence>
<sequence length="3746" mass="434922">MVYFNMKLRNAVLEIVQRIPHTEALQEYVPKLMEILLDLLKNDNEENGTICVKIIVDLHKNYKNNLEKYVESFFEIVKEMYGNIKETVKNTFGDNQQSTTASENEIPTNTNNELAKSMYSFKILKECPIIIVLLFQLHKKIFKNNVDSFMPLVIECLELQPEAQKQEHENAKKKGEIFIGVSSKIKNRMAYLDLKALQVKTLSFVAYMMRGFLSAAEPYQDRIATSVIQLMKDCPPDASGIRKELLVATRHIWYTKYKFAFIKNIDSLLNEDIFIGTGITSKETLRSLAYSILADLLHNVRSELSKEQLSKTIYIYSRNLHDQRISPNIQTMCVKLLVNLIEEIVKLKDKAEARKLLLKLLDTFSKKILSINTAFPIIIKHYNTQKEQSLQKSENFADVNPPKGYLDLEYAHPIRSCIGPFESSQDLIKEIRFLLKYLMNGCKIAVVEIKNCSLSVVKTESSETEKRQISRSEFNEDEIEILIRIFREGLKCFNMYNLNNFNEEGQIKKGNDNQKQAAFIQPNLPKDGKEMLDCFSALFITIEPYIFQEVLSSQISFFYEQILIDPNLVIISQAFLAKQTISSNFASILLNFLMEKLEELKEDKELNCFVLIRLFKFLFMSISLFPTTNEKILKPHLQTLIMKSLEFSSKAHNPLNYFTLLRSLFRSIGGGKFDQLYEEVFPILCILLESLNNLLANTHKQHMKELFVELCLTVPVRLSVLIPYLSYLMKPLVIALKAGPELVSQGLRTLELCIDNLTQEFLDPIMNPVINDLMDALWKHLRPHPYNAIHSHTTLRILGKLGGRNRRMLRVPSELNYYKRDNALINIGLTSNSENMIHMFDLEPCLLVVERLIDKNLTHNTLFYKEQMYQFIKSCIPLLFNIETGSSELSSLLNKYVHSNGNFTDIQIMEEEDYELLVDRIREKTKVQIEPSYIAVKKVLYCLYSLASQKGFEDKEVTELCKNMCIHFAILHIEEIMLARSKFNIQYTKISSLDVKFSPFSTQIDAFVDAIVDVIASEEKEKRVVGQKAVILFYETCKTLLGDNKEILIRLPVFHKLSMRFCLYCFKQEWYYKNGGCFGISLLCSEIDLGTKWMLDHELEFVKSLLYVLKDTSPEMSSNNIDEATKTLSHVLKVCNRDNDDGQDRQSEFKNLILLLVSELTNSNSEVRKTVQSSLQLLADLTGNEVTDLLSQVKDNLLKPIFAKPLRTLPFSMQIGHIDAVTYCLSLRPPLLQFNEDLTRLITEAQALADAEDQSLIGKGIHRNASSLVKLRVTCIKLLSTALNCEDSALNKPSNISNKKRIISVFFKSLYSNSKEVVEVANKGLKQVLQIQNKLPKELLQVGLQPILAKLGDYKSLTVQGLEGLERLLELLNNYFKIEIGRKLIEHMKSWEEIAIKENDINEPLSEVESIKIIVHILDVFYQLPPNAFILLEDIITFVIDIESKLKRKISSPFRKPLLKYLNKYVSKSIEYFYNNLSNPSISRLFIDILKSEYASVLRLEIINNTSDLIKKTFDVKDQSNSEDLHYQGILIVNILCKNHPDWLIQNNTIIEEVLKVWESPYITLNITKEEDLSYNNLQENIYILEILINYCINKSSDNSDYYVKIIFSMIRAFCFSSIVDYDLLKQFLWEDVALKYTNQQKKLILNKFLDLFDDTVTPQILKIQIFKYLINPMLYISFTQLENSNIIDDEIIEKIHLKLWDPFLLEQSVMKLDDSLKIELLQFTTLLVQYVPQTICNYRKDIIKLEWNLIKVDDITCKQTAYVALARFIEAFETPGKIVFQIFAALLRAHQPEGRILVKQALNILILVLPKRITSLPGQQNDPKFPTWVRWIRKIIIEDSQNIAQLVIIYQLLIHHSELFYSSRKHFIPQIIMSLTKLGLTPNTAYETRQLTVELVELIINWEKKYIEENSQDLKDGNTENQGDTNNTILNNINNNIIQNKDQLNNEKKPMSIIDPNSQEMMVTYLIKLLAILNPMNDNKNLLAPRIVILIKDLLNLFPKVNIKISQIEKFIRIEPNENQVNAIKTILDVLKIVIDKKSNIWFAENLSALAKYLISYVKCENTIIMKSVGCLLISIFKKIYLLNKEGKKLVNDIDPLMKEIEHIVMVGLNGMTNIFSVITLIEATYHEQPEKLDNLIPLLIKLLQKLVKEHINLQVNNINQNSLNELSTQSTSSSITNNNNQSMVTLITMLLNLLKLRISNMGDNRRQVLIAIIQLIEKSKDITLLQNILNIVSDWILKKTESFPTMKEKANIMIKMMIFERRDKKLLEDYLLLVSKIYSDPTFARSELTIRLEQAFLLGTRNENPEIRKQFSQIFDKSIGRSLFTRLNYVIGVQNWEYLSTSFWLHQALDILLGSYISSKPLYQTSTSYRIVPISHVEPIYKLQLGEDFMEVDNTKSNNVIENHQKFLKDFQKLDVSILINTIRQLIYLDIDMSSQIWINTFVMSWSFLKKKERHDIIKVLIILLAREYHLKQADFRPNVIQKLLEGICRSVPTIQLPPQLIKYLGRTFNAWHIAIELLQNNTPELKYGVMSSTKDEEKIKECTMDALASLYEELNENDYFYGLWRRRCIFPETNIAISYEQCGKWNEAQYMYEAAQKKARSGSHLYNEAEYFLWEDHWILCAQKLQQWDILTDLAKHEGNTDLLLECAWRVSDWDSESEYLQKAIDVYSDIPVARRKIFEAFLLLNQSQENNNKIEEFKKVYDEGVQLTLKKWHMLPEVVSYSHINLLHMFQQFVELNEANQIKINLNNTKVENIEKKSEELKGILQTWRERLPNYWEDINLWSDLVAWRQHIFSTINKAYAPIIQILNQNTNTSNSSSNNNTANSYTYRGYHETAWIINRFAHIARKHGLSDICINSLSKIYTLPNIEIQEAFYKLREQAKCYFQSSNDYATGLDVINNTNLMYFTESQTSEFWTLKGQFLSKLNLKEEANESFSTATKIEITSPKAWAQWGIYNDDLFKEHPDEISYGEYAISCYLQAAGLYKNHKSRKYIARILWLLSFDDNKGRLTEIFSKFKGDYAHWYWIIYIPQLLTCLANKEAVCANIIIQKIAKTYPQALYFLLRTTKEDYKLIKKQAAMASNNGREFHKNADDSQSKASNSVSVSLSVQSQPQSSNTSKKQPWEYVEGIMGTVKTSFPLLTLSIEKMIDQIIQKLKPSPDEDIYRLIVALLTDGVQQLVGRISNYGDTRSLPHSTEVNLKRFHESMSNGHEKYKEAFEEDFIKSKPSITELVEKFRDWRDKLEYQLDLRNSKQHLEYFSHDLVEFEHKKFEDIEIPGQYLLHKDNTNEFIRIDKFESLVDVVRGHGVCYRRLSLRGHDGSSHSFVVQHPAARQCRREERIVQLFRIMNSIIERKRDCRKYNIAFHLPLMIPLAPQVRLVQDDLSYVSLQEIYENHCEKSGFHKDDPTILYVNSIRNIIDRDKKNSIKPTVNKNDVINLKMAIIQQIEETMVPNTVLTKYVLSKMKQYIDLFILRKQFTHQMAAVSFMSYVMSIAHRYPHKINISFETGNIWATELLPSLSPNTFLFGSNEPVPFRFTPNIQTFITPIGVEGVFTNIIMSISRSLIEPEFELENYLGIFIKDEIISIQNIAQNRIKTLQDNNLRKYVAQNIRLIQHRTESLSCKQEREKLNNYIENQKLKNISGPNKSKSDSLNSESKNNKEINEKDDKSNLKNVLINNVNSNDSKASKSDAHENNIDSNKDIKNNDEENTFNIPANQTLIDLISQATNPHKLSQLDITWMPYY</sequence>
<dbReference type="SMART" id="SM00146">
    <property type="entry name" value="PI3Kc"/>
    <property type="match status" value="1"/>
</dbReference>
<dbReference type="InterPro" id="IPR050517">
    <property type="entry name" value="DDR_Repair_Kinase"/>
</dbReference>
<evidence type="ECO:0000313" key="6">
    <source>
        <dbReference type="EMBL" id="ORY40859.1"/>
    </source>
</evidence>
<dbReference type="GO" id="GO:0004402">
    <property type="term" value="F:histone acetyltransferase activity"/>
    <property type="evidence" value="ECO:0007669"/>
    <property type="project" value="EnsemblFungi"/>
</dbReference>
<dbReference type="CDD" id="cd05163">
    <property type="entry name" value="PIKK_TRRAP"/>
    <property type="match status" value="1"/>
</dbReference>
<protein>
    <recommendedName>
        <fullName evidence="8">Non-specific serine/threonine protein kinase</fullName>
    </recommendedName>
</protein>
<evidence type="ECO:0000259" key="4">
    <source>
        <dbReference type="PROSITE" id="PS51189"/>
    </source>
</evidence>
<evidence type="ECO:0008006" key="8">
    <source>
        <dbReference type="Google" id="ProtNLM"/>
    </source>
</evidence>
<feature type="domain" description="PI3K/PI4K catalytic" evidence="3">
    <location>
        <begin position="3299"/>
        <end position="3628"/>
    </location>
</feature>
<dbReference type="Pfam" id="PF02259">
    <property type="entry name" value="FAT"/>
    <property type="match status" value="1"/>
</dbReference>
<dbReference type="InterPro" id="IPR003151">
    <property type="entry name" value="PIK-rel_kinase_FAT"/>
</dbReference>
<dbReference type="GO" id="GO:0045944">
    <property type="term" value="P:positive regulation of transcription by RNA polymerase II"/>
    <property type="evidence" value="ECO:0007669"/>
    <property type="project" value="EnsemblFungi"/>
</dbReference>
<dbReference type="GO" id="GO:0046695">
    <property type="term" value="C:SLIK (SAGA-like) complex"/>
    <property type="evidence" value="ECO:0007669"/>
    <property type="project" value="EnsemblFungi"/>
</dbReference>
<evidence type="ECO:0000259" key="3">
    <source>
        <dbReference type="PROSITE" id="PS50290"/>
    </source>
</evidence>
<dbReference type="STRING" id="1754190.A0A1Y2C1F7"/>
<accession>A0A1Y2C1F7</accession>
<dbReference type="GO" id="GO:0000124">
    <property type="term" value="C:SAGA complex"/>
    <property type="evidence" value="ECO:0007669"/>
    <property type="project" value="EnsemblFungi"/>
</dbReference>
<dbReference type="SMART" id="SM01343">
    <property type="entry name" value="FATC"/>
    <property type="match status" value="1"/>
</dbReference>
<dbReference type="GO" id="GO:0006281">
    <property type="term" value="P:DNA repair"/>
    <property type="evidence" value="ECO:0007669"/>
    <property type="project" value="EnsemblFungi"/>
</dbReference>
<dbReference type="InterPro" id="IPR003152">
    <property type="entry name" value="FATC_dom"/>
</dbReference>
<dbReference type="PROSITE" id="PS51189">
    <property type="entry name" value="FAT"/>
    <property type="match status" value="1"/>
</dbReference>
<dbReference type="SUPFAM" id="SSF48371">
    <property type="entry name" value="ARM repeat"/>
    <property type="match status" value="2"/>
</dbReference>
<comment type="caution">
    <text evidence="6">The sequence shown here is derived from an EMBL/GenBank/DDBJ whole genome shotgun (WGS) entry which is preliminary data.</text>
</comment>
<dbReference type="InterPro" id="IPR046805">
    <property type="entry name" value="Tra1_ring"/>
</dbReference>
<dbReference type="GO" id="GO:0035267">
    <property type="term" value="C:NuA4 histone acetyltransferase complex"/>
    <property type="evidence" value="ECO:0007669"/>
    <property type="project" value="EnsemblFungi"/>
</dbReference>
<feature type="region of interest" description="Disordered" evidence="2">
    <location>
        <begin position="3638"/>
        <end position="3712"/>
    </location>
</feature>
<dbReference type="InterPro" id="IPR000403">
    <property type="entry name" value="PI3/4_kinase_cat_dom"/>
</dbReference>
<feature type="domain" description="FATC" evidence="5">
    <location>
        <begin position="3714"/>
        <end position="3746"/>
    </location>
</feature>
<feature type="compositionally biased region" description="Polar residues" evidence="2">
    <location>
        <begin position="3638"/>
        <end position="3647"/>
    </location>
</feature>
<dbReference type="Pfam" id="PF20206">
    <property type="entry name" value="Tra1_ring"/>
    <property type="match status" value="1"/>
</dbReference>
<dbReference type="SUPFAM" id="SSF56112">
    <property type="entry name" value="Protein kinase-like (PK-like)"/>
    <property type="match status" value="1"/>
</dbReference>
<keyword evidence="7" id="KW-1185">Reference proteome</keyword>
<evidence type="ECO:0000256" key="2">
    <source>
        <dbReference type="SAM" id="MobiDB-lite"/>
    </source>
</evidence>
<evidence type="ECO:0000259" key="5">
    <source>
        <dbReference type="PROSITE" id="PS51190"/>
    </source>
</evidence>